<dbReference type="PANTHER" id="PTHR37849:SF1">
    <property type="entry name" value="YALI0E11605P"/>
    <property type="match status" value="1"/>
</dbReference>
<gene>
    <name evidence="2" type="ORF">CALCODRAFT_523098</name>
</gene>
<dbReference type="InParanoid" id="A0A165I4N4"/>
<evidence type="ECO:0000313" key="2">
    <source>
        <dbReference type="EMBL" id="KZT60126.1"/>
    </source>
</evidence>
<keyword evidence="1" id="KW-0175">Coiled coil</keyword>
<dbReference type="EMBL" id="KV423934">
    <property type="protein sequence ID" value="KZT60126.1"/>
    <property type="molecule type" value="Genomic_DNA"/>
</dbReference>
<reference evidence="2 3" key="1">
    <citation type="journal article" date="2016" name="Mol. Biol. Evol.">
        <title>Comparative Genomics of Early-Diverging Mushroom-Forming Fungi Provides Insights into the Origins of Lignocellulose Decay Capabilities.</title>
        <authorList>
            <person name="Nagy L.G."/>
            <person name="Riley R."/>
            <person name="Tritt A."/>
            <person name="Adam C."/>
            <person name="Daum C."/>
            <person name="Floudas D."/>
            <person name="Sun H."/>
            <person name="Yadav J.S."/>
            <person name="Pangilinan J."/>
            <person name="Larsson K.H."/>
            <person name="Matsuura K."/>
            <person name="Barry K."/>
            <person name="Labutti K."/>
            <person name="Kuo R."/>
            <person name="Ohm R.A."/>
            <person name="Bhattacharya S.S."/>
            <person name="Shirouzu T."/>
            <person name="Yoshinaga Y."/>
            <person name="Martin F.M."/>
            <person name="Grigoriev I.V."/>
            <person name="Hibbett D.S."/>
        </authorList>
    </citation>
    <scope>NUCLEOTIDE SEQUENCE [LARGE SCALE GENOMIC DNA]</scope>
    <source>
        <strain evidence="2 3">HHB12733</strain>
    </source>
</reference>
<protein>
    <submittedName>
        <fullName evidence="2">Uncharacterized protein</fullName>
    </submittedName>
</protein>
<sequence length="169" mass="18720">MVGLLALTRSVMAKRGRTLGVVTTAAPRSSIVENAFPVEAVKVRRPVGGFRGGIFGFLLGFSVASGYASYQLLEEYKNASALLQASVEELQMSTVKVSQHIRRIEEVERDLKALASTSASKDELARIREEAKKIYDGLRIEFLDLRTHVWGMQQDLHALAKKENTSVRI</sequence>
<name>A0A165I4N4_9BASI</name>
<dbReference type="Proteomes" id="UP000076842">
    <property type="component" value="Unassembled WGS sequence"/>
</dbReference>
<accession>A0A165I4N4</accession>
<dbReference type="PANTHER" id="PTHR37849">
    <property type="entry name" value="YALI0E11605P"/>
    <property type="match status" value="1"/>
</dbReference>
<dbReference type="STRING" id="1353952.A0A165I4N4"/>
<keyword evidence="3" id="KW-1185">Reference proteome</keyword>
<proteinExistence type="predicted"/>
<organism evidence="2 3">
    <name type="scientific">Calocera cornea HHB12733</name>
    <dbReference type="NCBI Taxonomy" id="1353952"/>
    <lineage>
        <taxon>Eukaryota</taxon>
        <taxon>Fungi</taxon>
        <taxon>Dikarya</taxon>
        <taxon>Basidiomycota</taxon>
        <taxon>Agaricomycotina</taxon>
        <taxon>Dacrymycetes</taxon>
        <taxon>Dacrymycetales</taxon>
        <taxon>Dacrymycetaceae</taxon>
        <taxon>Calocera</taxon>
    </lineage>
</organism>
<dbReference type="AlphaFoldDB" id="A0A165I4N4"/>
<evidence type="ECO:0000313" key="3">
    <source>
        <dbReference type="Proteomes" id="UP000076842"/>
    </source>
</evidence>
<evidence type="ECO:0000256" key="1">
    <source>
        <dbReference type="SAM" id="Coils"/>
    </source>
</evidence>
<dbReference type="OrthoDB" id="5331396at2759"/>
<feature type="coiled-coil region" evidence="1">
    <location>
        <begin position="73"/>
        <end position="117"/>
    </location>
</feature>